<dbReference type="GeneID" id="20808876"/>
<protein>
    <submittedName>
        <fullName evidence="1">Uncharacterized protein</fullName>
    </submittedName>
</protein>
<evidence type="ECO:0000313" key="1">
    <source>
        <dbReference type="EMBL" id="ETV79620.1"/>
    </source>
</evidence>
<organism evidence="1">
    <name type="scientific">Aphanomyces astaci</name>
    <name type="common">Crayfish plague agent</name>
    <dbReference type="NCBI Taxonomy" id="112090"/>
    <lineage>
        <taxon>Eukaryota</taxon>
        <taxon>Sar</taxon>
        <taxon>Stramenopiles</taxon>
        <taxon>Oomycota</taxon>
        <taxon>Saprolegniomycetes</taxon>
        <taxon>Saprolegniales</taxon>
        <taxon>Verrucalvaceae</taxon>
        <taxon>Aphanomyces</taxon>
    </lineage>
</organism>
<accession>W4GIV4</accession>
<gene>
    <name evidence="1" type="ORF">H257_06880</name>
</gene>
<dbReference type="RefSeq" id="XP_009830556.1">
    <property type="nucleotide sequence ID" value="XM_009832254.1"/>
</dbReference>
<sequence length="146" mass="15761">MRGILPPAAARVSIAASTAAPISTAVAPFSKESTSAVKRQRIQDHSSVHDDRVILNVSRFPRAFTIVVDDFKSCKDPDASALALFSQPWGATIETFVRDRSVTHTRTVAKDVIALLQDAHVVIVADGAKDHAACLRAVQRFLDKQG</sequence>
<proteinExistence type="predicted"/>
<name>W4GIV4_APHAT</name>
<dbReference type="OrthoDB" id="78462at2759"/>
<reference evidence="1" key="1">
    <citation type="submission" date="2013-12" db="EMBL/GenBank/DDBJ databases">
        <title>The Genome Sequence of Aphanomyces astaci APO3.</title>
        <authorList>
            <consortium name="The Broad Institute Genomics Platform"/>
            <person name="Russ C."/>
            <person name="Tyler B."/>
            <person name="van West P."/>
            <person name="Dieguez-Uribeondo J."/>
            <person name="Young S.K."/>
            <person name="Zeng Q."/>
            <person name="Gargeya S."/>
            <person name="Fitzgerald M."/>
            <person name="Abouelleil A."/>
            <person name="Alvarado L."/>
            <person name="Chapman S.B."/>
            <person name="Gainer-Dewar J."/>
            <person name="Goldberg J."/>
            <person name="Griggs A."/>
            <person name="Gujja S."/>
            <person name="Hansen M."/>
            <person name="Howarth C."/>
            <person name="Imamovic A."/>
            <person name="Ireland A."/>
            <person name="Larimer J."/>
            <person name="McCowan C."/>
            <person name="Murphy C."/>
            <person name="Pearson M."/>
            <person name="Poon T.W."/>
            <person name="Priest M."/>
            <person name="Roberts A."/>
            <person name="Saif S."/>
            <person name="Shea T."/>
            <person name="Sykes S."/>
            <person name="Wortman J."/>
            <person name="Nusbaum C."/>
            <person name="Birren B."/>
        </authorList>
    </citation>
    <scope>NUCLEOTIDE SEQUENCE [LARGE SCALE GENOMIC DNA]</scope>
    <source>
        <strain evidence="1">APO3</strain>
    </source>
</reference>
<dbReference type="VEuPathDB" id="FungiDB:H257_06880"/>
<dbReference type="EMBL" id="KI913127">
    <property type="protein sequence ID" value="ETV79620.1"/>
    <property type="molecule type" value="Genomic_DNA"/>
</dbReference>
<dbReference type="AlphaFoldDB" id="W4GIV4"/>